<accession>A0A0A8YU75</accession>
<reference evidence="1" key="2">
    <citation type="journal article" date="2015" name="Data Brief">
        <title>Shoot transcriptome of the giant reed, Arundo donax.</title>
        <authorList>
            <person name="Barrero R.A."/>
            <person name="Guerrero F.D."/>
            <person name="Moolhuijzen P."/>
            <person name="Goolsby J.A."/>
            <person name="Tidwell J."/>
            <person name="Bellgard S.E."/>
            <person name="Bellgard M.I."/>
        </authorList>
    </citation>
    <scope>NUCLEOTIDE SEQUENCE</scope>
    <source>
        <tissue evidence="1">Shoot tissue taken approximately 20 cm above the soil surface</tissue>
    </source>
</reference>
<name>A0A0A8YU75_ARUDO</name>
<dbReference type="EMBL" id="GBRH01267281">
    <property type="protein sequence ID" value="JAD30614.1"/>
    <property type="molecule type" value="Transcribed_RNA"/>
</dbReference>
<proteinExistence type="predicted"/>
<reference evidence="1" key="1">
    <citation type="submission" date="2014-09" db="EMBL/GenBank/DDBJ databases">
        <authorList>
            <person name="Magalhaes I.L.F."/>
            <person name="Oliveira U."/>
            <person name="Santos F.R."/>
            <person name="Vidigal T.H.D.A."/>
            <person name="Brescovit A.D."/>
            <person name="Santos A.J."/>
        </authorList>
    </citation>
    <scope>NUCLEOTIDE SEQUENCE</scope>
    <source>
        <tissue evidence="1">Shoot tissue taken approximately 20 cm above the soil surface</tissue>
    </source>
</reference>
<organism evidence="1">
    <name type="scientific">Arundo donax</name>
    <name type="common">Giant reed</name>
    <name type="synonym">Donax arundinaceus</name>
    <dbReference type="NCBI Taxonomy" id="35708"/>
    <lineage>
        <taxon>Eukaryota</taxon>
        <taxon>Viridiplantae</taxon>
        <taxon>Streptophyta</taxon>
        <taxon>Embryophyta</taxon>
        <taxon>Tracheophyta</taxon>
        <taxon>Spermatophyta</taxon>
        <taxon>Magnoliopsida</taxon>
        <taxon>Liliopsida</taxon>
        <taxon>Poales</taxon>
        <taxon>Poaceae</taxon>
        <taxon>PACMAD clade</taxon>
        <taxon>Arundinoideae</taxon>
        <taxon>Arundineae</taxon>
        <taxon>Arundo</taxon>
    </lineage>
</organism>
<evidence type="ECO:0000313" key="1">
    <source>
        <dbReference type="EMBL" id="JAD30614.1"/>
    </source>
</evidence>
<sequence length="9" mass="1082">MIVRGTEYN</sequence>
<protein>
    <submittedName>
        <fullName evidence="1">Uncharacterized protein</fullName>
    </submittedName>
</protein>